<name>A0A2P7YEQ7_9PEZI</name>
<dbReference type="PANTHER" id="PTHR10556:SF43">
    <property type="entry name" value="STEROID 5-ALPHA-REDUCTASE DET2"/>
    <property type="match status" value="1"/>
</dbReference>
<comment type="caution">
    <text evidence="8">The sequence shown here is derived from an EMBL/GenBank/DDBJ whole genome shotgun (WGS) entry which is preliminary data.</text>
</comment>
<reference evidence="8 9" key="1">
    <citation type="submission" date="2017-05" db="EMBL/GenBank/DDBJ databases">
        <title>Draft genome sequence of Elsinoe australis.</title>
        <authorList>
            <person name="Cheng Q."/>
        </authorList>
    </citation>
    <scope>NUCLEOTIDE SEQUENCE [LARGE SCALE GENOMIC DNA]</scope>
    <source>
        <strain evidence="8 9">NL1</strain>
    </source>
</reference>
<dbReference type="AlphaFoldDB" id="A0A2P7YEQ7"/>
<evidence type="ECO:0000259" key="7">
    <source>
        <dbReference type="Pfam" id="PF02544"/>
    </source>
</evidence>
<comment type="subcellular location">
    <subcellularLocation>
        <location evidence="1">Membrane</location>
        <topology evidence="1">Multi-pass membrane protein</topology>
    </subcellularLocation>
</comment>
<dbReference type="Proteomes" id="UP000243723">
    <property type="component" value="Unassembled WGS sequence"/>
</dbReference>
<evidence type="ECO:0000256" key="4">
    <source>
        <dbReference type="ARBA" id="ARBA00022989"/>
    </source>
</evidence>
<keyword evidence="5 6" id="KW-0472">Membrane</keyword>
<dbReference type="GO" id="GO:0008202">
    <property type="term" value="P:steroid metabolic process"/>
    <property type="evidence" value="ECO:0007669"/>
    <property type="project" value="InterPro"/>
</dbReference>
<dbReference type="EMBL" id="NHZQ01000447">
    <property type="protein sequence ID" value="PSK34437.1"/>
    <property type="molecule type" value="Genomic_DNA"/>
</dbReference>
<comment type="similarity">
    <text evidence="2">Belongs to the steroid 5-alpha reductase family.</text>
</comment>
<feature type="domain" description="3-oxo-5-alpha-steroid 4-dehydrogenase C-terminal" evidence="7">
    <location>
        <begin position="120"/>
        <end position="285"/>
    </location>
</feature>
<dbReference type="PANTHER" id="PTHR10556">
    <property type="entry name" value="3-OXO-5-ALPHA-STEROID 4-DEHYDROGENASE"/>
    <property type="match status" value="1"/>
</dbReference>
<protein>
    <recommendedName>
        <fullName evidence="7">3-oxo-5-alpha-steroid 4-dehydrogenase C-terminal domain-containing protein</fullName>
    </recommendedName>
</protein>
<feature type="transmembrane region" description="Helical" evidence="6">
    <location>
        <begin position="86"/>
        <end position="109"/>
    </location>
</feature>
<proteinExistence type="inferred from homology"/>
<dbReference type="OrthoDB" id="5788137at2759"/>
<keyword evidence="9" id="KW-1185">Reference proteome</keyword>
<keyword evidence="3 6" id="KW-0812">Transmembrane</keyword>
<keyword evidence="4 6" id="KW-1133">Transmembrane helix</keyword>
<evidence type="ECO:0000256" key="1">
    <source>
        <dbReference type="ARBA" id="ARBA00004141"/>
    </source>
</evidence>
<dbReference type="GO" id="GO:0016020">
    <property type="term" value="C:membrane"/>
    <property type="evidence" value="ECO:0007669"/>
    <property type="project" value="UniProtKB-SubCell"/>
</dbReference>
<evidence type="ECO:0000313" key="8">
    <source>
        <dbReference type="EMBL" id="PSK34437.1"/>
    </source>
</evidence>
<evidence type="ECO:0000313" key="9">
    <source>
        <dbReference type="Proteomes" id="UP000243723"/>
    </source>
</evidence>
<evidence type="ECO:0000256" key="2">
    <source>
        <dbReference type="ARBA" id="ARBA00007742"/>
    </source>
</evidence>
<sequence>MPLIPGILPPSRATYEFTVNTFKYFPIVTAFQWLSDYYPAGKTSINSKLNVPGKIGWAIMETPGMAIVLYSILTLPSELSIKELPWANYTMAALYIIHYIYRAWLFPFLQPSMSPIHAMPFLSAIAFNVANGISLGGWLGGYGAPSQMYWAGSAYRIEIGMVIWGWSLMGNIFHDDDLREIRRAALRMQKEKAEKEGKPIEGVDKVYMIPKNGLFHYIFYPHYLCEWIEWSGFWLIGGWDCVPARTFLLNEITTMLPRALSGKRWYEAKFGKDKVGGKKAIIPGLL</sequence>
<dbReference type="PIRSF" id="PIRSF015596">
    <property type="entry name" value="5_alpha-SR2"/>
    <property type="match status" value="1"/>
</dbReference>
<dbReference type="GO" id="GO:0003865">
    <property type="term" value="F:3-oxo-5-alpha-steroid 4-dehydrogenase activity"/>
    <property type="evidence" value="ECO:0007669"/>
    <property type="project" value="InterPro"/>
</dbReference>
<dbReference type="Pfam" id="PF02544">
    <property type="entry name" value="Steroid_dh"/>
    <property type="match status" value="1"/>
</dbReference>
<evidence type="ECO:0000256" key="5">
    <source>
        <dbReference type="ARBA" id="ARBA00023136"/>
    </source>
</evidence>
<gene>
    <name evidence="8" type="ORF">B9Z65_8763</name>
</gene>
<dbReference type="InterPro" id="IPR016636">
    <property type="entry name" value="3-oxo-5-alpha-steroid_4-DH"/>
</dbReference>
<feature type="transmembrane region" description="Helical" evidence="6">
    <location>
        <begin position="121"/>
        <end position="141"/>
    </location>
</feature>
<feature type="transmembrane region" description="Helical" evidence="6">
    <location>
        <begin position="55"/>
        <end position="74"/>
    </location>
</feature>
<accession>A0A2P7YEQ7</accession>
<evidence type="ECO:0000256" key="6">
    <source>
        <dbReference type="SAM" id="Phobius"/>
    </source>
</evidence>
<dbReference type="InterPro" id="IPR039357">
    <property type="entry name" value="SRD5A/TECR"/>
</dbReference>
<evidence type="ECO:0000256" key="3">
    <source>
        <dbReference type="ARBA" id="ARBA00022692"/>
    </source>
</evidence>
<dbReference type="STRING" id="40998.A0A2P7YEQ7"/>
<dbReference type="InterPro" id="IPR001104">
    <property type="entry name" value="3-oxo-5_a-steroid_4-DH_C"/>
</dbReference>
<dbReference type="PROSITE" id="PS50244">
    <property type="entry name" value="S5A_REDUCTASE"/>
    <property type="match status" value="1"/>
</dbReference>
<organism evidence="8 9">
    <name type="scientific">Elsinoe australis</name>
    <dbReference type="NCBI Taxonomy" id="40998"/>
    <lineage>
        <taxon>Eukaryota</taxon>
        <taxon>Fungi</taxon>
        <taxon>Dikarya</taxon>
        <taxon>Ascomycota</taxon>
        <taxon>Pezizomycotina</taxon>
        <taxon>Dothideomycetes</taxon>
        <taxon>Dothideomycetidae</taxon>
        <taxon>Myriangiales</taxon>
        <taxon>Elsinoaceae</taxon>
        <taxon>Elsinoe</taxon>
    </lineage>
</organism>